<dbReference type="OrthoDB" id="28569at2157"/>
<accession>M0LH48</accession>
<keyword evidence="4" id="KW-1185">Reference proteome</keyword>
<evidence type="ECO:0000256" key="1">
    <source>
        <dbReference type="SAM" id="MobiDB-lite"/>
    </source>
</evidence>
<dbReference type="STRING" id="1227454.C446_15800"/>
<feature type="domain" description="TRAM" evidence="2">
    <location>
        <begin position="67"/>
        <end position="126"/>
    </location>
</feature>
<dbReference type="Pfam" id="PF01938">
    <property type="entry name" value="TRAM"/>
    <property type="match status" value="1"/>
</dbReference>
<dbReference type="PATRIC" id="fig|1227454.3.peg.3234"/>
<proteinExistence type="predicted"/>
<dbReference type="EMBL" id="AOMA01000161">
    <property type="protein sequence ID" value="EMA31320.1"/>
    <property type="molecule type" value="Genomic_DNA"/>
</dbReference>
<evidence type="ECO:0000259" key="2">
    <source>
        <dbReference type="PROSITE" id="PS50926"/>
    </source>
</evidence>
<dbReference type="Proteomes" id="UP000011607">
    <property type="component" value="Unassembled WGS sequence"/>
</dbReference>
<evidence type="ECO:0000313" key="3">
    <source>
        <dbReference type="EMBL" id="EMA31320.1"/>
    </source>
</evidence>
<dbReference type="InterPro" id="IPR002792">
    <property type="entry name" value="TRAM_dom"/>
</dbReference>
<name>M0LH48_9EURY</name>
<gene>
    <name evidence="3" type="ORF">C446_15800</name>
</gene>
<dbReference type="SUPFAM" id="SSF50249">
    <property type="entry name" value="Nucleic acid-binding proteins"/>
    <property type="match status" value="1"/>
</dbReference>
<evidence type="ECO:0000313" key="4">
    <source>
        <dbReference type="Proteomes" id="UP000011607"/>
    </source>
</evidence>
<dbReference type="PROSITE" id="PS50926">
    <property type="entry name" value="TRAM"/>
    <property type="match status" value="1"/>
</dbReference>
<organism evidence="3 4">
    <name type="scientific">Halobiforma nitratireducens JCM 10879</name>
    <dbReference type="NCBI Taxonomy" id="1227454"/>
    <lineage>
        <taxon>Archaea</taxon>
        <taxon>Methanobacteriati</taxon>
        <taxon>Methanobacteriota</taxon>
        <taxon>Stenosarchaea group</taxon>
        <taxon>Halobacteria</taxon>
        <taxon>Halobacteriales</taxon>
        <taxon>Natrialbaceae</taxon>
        <taxon>Halobiforma</taxon>
    </lineage>
</organism>
<dbReference type="InterPro" id="IPR012340">
    <property type="entry name" value="NA-bd_OB-fold"/>
</dbReference>
<sequence length="129" mass="14100">MELPDDVLCLYTARVTENQDSYTIEVPKQEVELGGVQSGEVYRAALLPSAVEPEPAPRVRAEPQGPPLEEGDIRDVEIERLGDQGDGLVKVDRGYVVIVPGTDVGDRVTIRVTEAKENVAFAEVIKEAR</sequence>
<feature type="region of interest" description="Disordered" evidence="1">
    <location>
        <begin position="52"/>
        <end position="72"/>
    </location>
</feature>
<dbReference type="eggNOG" id="arCOG01641">
    <property type="taxonomic scope" value="Archaea"/>
</dbReference>
<comment type="caution">
    <text evidence="3">The sequence shown here is derived from an EMBL/GenBank/DDBJ whole genome shotgun (WGS) entry which is preliminary data.</text>
</comment>
<protein>
    <recommendedName>
        <fullName evidence="2">TRAM domain-containing protein</fullName>
    </recommendedName>
</protein>
<dbReference type="Gene3D" id="2.40.50.140">
    <property type="entry name" value="Nucleic acid-binding proteins"/>
    <property type="match status" value="1"/>
</dbReference>
<dbReference type="AlphaFoldDB" id="M0LH48"/>
<dbReference type="RefSeq" id="WP_006674046.1">
    <property type="nucleotide sequence ID" value="NZ_AOMA01000161.1"/>
</dbReference>
<reference evidence="3 4" key="1">
    <citation type="journal article" date="2014" name="PLoS Genet.">
        <title>Phylogenetically driven sequencing of extremely halophilic archaea reveals strategies for static and dynamic osmo-response.</title>
        <authorList>
            <person name="Becker E.A."/>
            <person name="Seitzer P.M."/>
            <person name="Tritt A."/>
            <person name="Larsen D."/>
            <person name="Krusor M."/>
            <person name="Yao A.I."/>
            <person name="Wu D."/>
            <person name="Madern D."/>
            <person name="Eisen J.A."/>
            <person name="Darling A.E."/>
            <person name="Facciotti M.T."/>
        </authorList>
    </citation>
    <scope>NUCLEOTIDE SEQUENCE [LARGE SCALE GENOMIC DNA]</scope>
    <source>
        <strain evidence="3 4">JCM 10879</strain>
    </source>
</reference>